<dbReference type="Gene3D" id="3.30.710.10">
    <property type="entry name" value="Potassium Channel Kv1.1, Chain A"/>
    <property type="match status" value="1"/>
</dbReference>
<dbReference type="EMBL" id="BDGG01000019">
    <property type="protein sequence ID" value="GAV08819.1"/>
    <property type="molecule type" value="Genomic_DNA"/>
</dbReference>
<evidence type="ECO:0000313" key="2">
    <source>
        <dbReference type="EMBL" id="GAV08819.1"/>
    </source>
</evidence>
<gene>
    <name evidence="2" type="primary">RvY_18456</name>
    <name evidence="2" type="synonym">RvY_18456.3</name>
    <name evidence="2" type="ORF">RvY_18456-3</name>
</gene>
<dbReference type="AlphaFoldDB" id="A0A1D1WBA0"/>
<evidence type="ECO:0000259" key="1">
    <source>
        <dbReference type="Pfam" id="PF00651"/>
    </source>
</evidence>
<dbReference type="InterPro" id="IPR011333">
    <property type="entry name" value="SKP1/BTB/POZ_sf"/>
</dbReference>
<organism evidence="2 3">
    <name type="scientific">Ramazzottius varieornatus</name>
    <name type="common">Water bear</name>
    <name type="synonym">Tardigrade</name>
    <dbReference type="NCBI Taxonomy" id="947166"/>
    <lineage>
        <taxon>Eukaryota</taxon>
        <taxon>Metazoa</taxon>
        <taxon>Ecdysozoa</taxon>
        <taxon>Tardigrada</taxon>
        <taxon>Eutardigrada</taxon>
        <taxon>Parachela</taxon>
        <taxon>Hypsibioidea</taxon>
        <taxon>Ramazzottiidae</taxon>
        <taxon>Ramazzottius</taxon>
    </lineage>
</organism>
<comment type="caution">
    <text evidence="2">The sequence shown here is derived from an EMBL/GenBank/DDBJ whole genome shotgun (WGS) entry which is preliminary data.</text>
</comment>
<keyword evidence="3" id="KW-1185">Reference proteome</keyword>
<sequence>MDDTPITRFQNPFVVAGLSPAPCLWRAEREEENVVEISDVTPAAFQSLKTYTYSDAFPSVGLDNVKDVLVTSQKYLIGKLAASVTSLTRSV</sequence>
<dbReference type="Pfam" id="PF00651">
    <property type="entry name" value="BTB"/>
    <property type="match status" value="1"/>
</dbReference>
<dbReference type="InterPro" id="IPR000210">
    <property type="entry name" value="BTB/POZ_dom"/>
</dbReference>
<proteinExistence type="predicted"/>
<accession>A0A1D1WBA0</accession>
<dbReference type="Proteomes" id="UP000186922">
    <property type="component" value="Unassembled WGS sequence"/>
</dbReference>
<evidence type="ECO:0000313" key="3">
    <source>
        <dbReference type="Proteomes" id="UP000186922"/>
    </source>
</evidence>
<reference evidence="2 3" key="1">
    <citation type="journal article" date="2016" name="Nat. Commun.">
        <title>Extremotolerant tardigrade genome and improved radiotolerance of human cultured cells by tardigrade-unique protein.</title>
        <authorList>
            <person name="Hashimoto T."/>
            <person name="Horikawa D.D."/>
            <person name="Saito Y."/>
            <person name="Kuwahara H."/>
            <person name="Kozuka-Hata H."/>
            <person name="Shin-I T."/>
            <person name="Minakuchi Y."/>
            <person name="Ohishi K."/>
            <person name="Motoyama A."/>
            <person name="Aizu T."/>
            <person name="Enomoto A."/>
            <person name="Kondo K."/>
            <person name="Tanaka S."/>
            <person name="Hara Y."/>
            <person name="Koshikawa S."/>
            <person name="Sagara H."/>
            <person name="Miura T."/>
            <person name="Yokobori S."/>
            <person name="Miyagawa K."/>
            <person name="Suzuki Y."/>
            <person name="Kubo T."/>
            <person name="Oyama M."/>
            <person name="Kohara Y."/>
            <person name="Fujiyama A."/>
            <person name="Arakawa K."/>
            <person name="Katayama T."/>
            <person name="Toyoda A."/>
            <person name="Kunieda T."/>
        </authorList>
    </citation>
    <scope>NUCLEOTIDE SEQUENCE [LARGE SCALE GENOMIC DNA]</scope>
    <source>
        <strain evidence="2 3">YOKOZUNA-1</strain>
    </source>
</reference>
<feature type="domain" description="BTB" evidence="1">
    <location>
        <begin position="30"/>
        <end position="85"/>
    </location>
</feature>
<name>A0A1D1WBA0_RAMVA</name>
<protein>
    <recommendedName>
        <fullName evidence="1">BTB domain-containing protein</fullName>
    </recommendedName>
</protein>